<evidence type="ECO:0000256" key="2">
    <source>
        <dbReference type="SAM" id="SignalP"/>
    </source>
</evidence>
<feature type="domain" description="SLH" evidence="3">
    <location>
        <begin position="229"/>
        <end position="292"/>
    </location>
</feature>
<dbReference type="AlphaFoldDB" id="A0AAE3DWB3"/>
<protein>
    <submittedName>
        <fullName evidence="4">S-layer homology domain-containing protein</fullName>
    </submittedName>
</protein>
<dbReference type="Pfam" id="PF00395">
    <property type="entry name" value="SLH"/>
    <property type="match status" value="2"/>
</dbReference>
<feature type="domain" description="SLH" evidence="3">
    <location>
        <begin position="293"/>
        <end position="350"/>
    </location>
</feature>
<evidence type="ECO:0000256" key="1">
    <source>
        <dbReference type="ARBA" id="ARBA00022737"/>
    </source>
</evidence>
<dbReference type="RefSeq" id="WP_117968263.1">
    <property type="nucleotide sequence ID" value="NZ_JAJEQM010000001.1"/>
</dbReference>
<dbReference type="EMBL" id="JAJEQM010000001">
    <property type="protein sequence ID" value="MCC2209267.1"/>
    <property type="molecule type" value="Genomic_DNA"/>
</dbReference>
<reference evidence="4 5" key="1">
    <citation type="submission" date="2021-10" db="EMBL/GenBank/DDBJ databases">
        <title>Anaerobic single-cell dispensing facilitates the cultivation of human gut bacteria.</title>
        <authorList>
            <person name="Afrizal A."/>
        </authorList>
    </citation>
    <scope>NUCLEOTIDE SEQUENCE [LARGE SCALE GENOMIC DNA]</scope>
    <source>
        <strain evidence="4 5">CLA-AA-H232</strain>
    </source>
</reference>
<name>A0AAE3DWB3_9FIRM</name>
<proteinExistence type="predicted"/>
<gene>
    <name evidence="4" type="ORF">LKE05_00415</name>
</gene>
<keyword evidence="2" id="KW-0732">Signal</keyword>
<evidence type="ECO:0000313" key="5">
    <source>
        <dbReference type="Proteomes" id="UP001198242"/>
    </source>
</evidence>
<dbReference type="PROSITE" id="PS51272">
    <property type="entry name" value="SLH"/>
    <property type="match status" value="2"/>
</dbReference>
<comment type="caution">
    <text evidence="4">The sequence shown here is derived from an EMBL/GenBank/DDBJ whole genome shotgun (WGS) entry which is preliminary data.</text>
</comment>
<evidence type="ECO:0000259" key="3">
    <source>
        <dbReference type="PROSITE" id="PS51272"/>
    </source>
</evidence>
<feature type="signal peptide" evidence="2">
    <location>
        <begin position="1"/>
        <end position="26"/>
    </location>
</feature>
<dbReference type="InterPro" id="IPR001119">
    <property type="entry name" value="SLH_dom"/>
</dbReference>
<accession>A0AAE3DWB3</accession>
<feature type="chain" id="PRO_5042166287" evidence="2">
    <location>
        <begin position="27"/>
        <end position="350"/>
    </location>
</feature>
<organism evidence="4 5">
    <name type="scientific">Hominilimicola fabiformis</name>
    <dbReference type="NCBI Taxonomy" id="2885356"/>
    <lineage>
        <taxon>Bacteria</taxon>
        <taxon>Bacillati</taxon>
        <taxon>Bacillota</taxon>
        <taxon>Clostridia</taxon>
        <taxon>Eubacteriales</taxon>
        <taxon>Oscillospiraceae</taxon>
        <taxon>Hominilimicola</taxon>
    </lineage>
</organism>
<keyword evidence="1" id="KW-0677">Repeat</keyword>
<sequence length="350" mass="39912">MIKIKRLFKIIVPTVLLLMLALTAHAYNVVDLPENMTFSDALGVFNADEITRITVSDIAEGKYTDLTKDEINEFYSTIQDMTVYRKINPTPFRGISVNIYTNDGVKSYMLNSGLQIGMYGSNNYVCYKLNKANTEKLLYLDSMYRDAEEKVNGEEIHRVTSNDFLKLPSSPWAQPFAREAASKNILPYEFTGNYSENITREQFCILLANLICVKENYSSLDKYMQDQNKPYLKNYFVDCNDADDSVNILYALGIVNGKDESHFDPDGTITREEAATLLCKVAEMYMWIGTETSLTYNDTDLISPWAKFFVTWANEHGIMTGITEEEFNPQGQYTVEQAVATIVRLYNLLS</sequence>
<evidence type="ECO:0000313" key="4">
    <source>
        <dbReference type="EMBL" id="MCC2209267.1"/>
    </source>
</evidence>
<dbReference type="Proteomes" id="UP001198242">
    <property type="component" value="Unassembled WGS sequence"/>
</dbReference>
<keyword evidence="5" id="KW-1185">Reference proteome</keyword>